<evidence type="ECO:0000313" key="2">
    <source>
        <dbReference type="EMBL" id="RKF04071.1"/>
    </source>
</evidence>
<organism evidence="2 3">
    <name type="scientific">Tenacibaculum lutimaris</name>
    <dbReference type="NCBI Taxonomy" id="285258"/>
    <lineage>
        <taxon>Bacteria</taxon>
        <taxon>Pseudomonadati</taxon>
        <taxon>Bacteroidota</taxon>
        <taxon>Flavobacteriia</taxon>
        <taxon>Flavobacteriales</taxon>
        <taxon>Flavobacteriaceae</taxon>
        <taxon>Tenacibaculum</taxon>
    </lineage>
</organism>
<name>A0A420E1R8_9FLAO</name>
<feature type="region of interest" description="Disordered" evidence="1">
    <location>
        <begin position="1"/>
        <end position="21"/>
    </location>
</feature>
<accession>A0A420E1R8</accession>
<evidence type="ECO:0000313" key="3">
    <source>
        <dbReference type="Proteomes" id="UP000285780"/>
    </source>
</evidence>
<dbReference type="EMBL" id="RAQM01000007">
    <property type="protein sequence ID" value="RKF04071.1"/>
    <property type="molecule type" value="Genomic_DNA"/>
</dbReference>
<feature type="non-terminal residue" evidence="2">
    <location>
        <position position="1"/>
    </location>
</feature>
<comment type="caution">
    <text evidence="2">The sequence shown here is derived from an EMBL/GenBank/DDBJ whole genome shotgun (WGS) entry which is preliminary data.</text>
</comment>
<gene>
    <name evidence="2" type="ORF">C8N26_0730</name>
</gene>
<keyword evidence="3" id="KW-1185">Reference proteome</keyword>
<dbReference type="Proteomes" id="UP000285780">
    <property type="component" value="Unassembled WGS sequence"/>
</dbReference>
<reference evidence="2 3" key="1">
    <citation type="submission" date="2018-09" db="EMBL/GenBank/DDBJ databases">
        <title>Genomic Encyclopedia of Archaeal and Bacterial Type Strains, Phase II (KMG-II): from individual species to whole genera.</title>
        <authorList>
            <person name="Goeker M."/>
        </authorList>
    </citation>
    <scope>NUCLEOTIDE SEQUENCE [LARGE SCALE GENOMIC DNA]</scope>
    <source>
        <strain evidence="2 3">DSM 16505</strain>
    </source>
</reference>
<sequence>DNCSAGGVGIQSDGGVDQPDSADGCTQYRLYTFTITDDCGNSDIETTLVSRDYDMTNPEIVDVADYKLEGCNTPWPDNLTTDWTDNCSAGGQGIQSDGGVDQPDSADGCTQYRLYTFTITDDCGNSDTETTLVSRDYDMTDPEIVDVADYKLEGCNTPWPVNLTTDWTDNCSAGGVGIQSDGGVDQPDSADGCTQYRLYTFTITDDCGNSDTETTLVSRDYDMTDPVITDLPESLELCDGQLPEMLTAKWTDNCAAGGDLVAYPTNYREESCIQYADYVFTATDDCGNTVTETITMSNKTDLFENCETAFARGDNYTCFLDDGFSRWGWTNYFAEEGTYTLPLYSGAGQCDISKGVQSGEVIVTYLDGYVSVEYNLFEGYVMSVAHVYIGCEKYPTKNGKETVAPGQFNFNTKKLDYASNYTVGPIEASGPIYVIAHAEVCEEVCRCNESVDNGGTFTPSGSVEPCIEEVLAPVQQEPLNFSAYPVPFENELTLEYNYKFDTDVAIEIYSMNGILIKRVDNNSYIKGTLEQIKIDLSDVQNQALIVRMITSRGVVNKKIIAMRPKKKK</sequence>
<proteinExistence type="predicted"/>
<protein>
    <submittedName>
        <fullName evidence="2">Uncharacterized protein</fullName>
    </submittedName>
</protein>
<evidence type="ECO:0000256" key="1">
    <source>
        <dbReference type="SAM" id="MobiDB-lite"/>
    </source>
</evidence>
<dbReference type="AlphaFoldDB" id="A0A420E1R8"/>